<accession>W9Z5W5</accession>
<evidence type="ECO:0000313" key="4">
    <source>
        <dbReference type="Proteomes" id="UP000019478"/>
    </source>
</evidence>
<keyword evidence="4" id="KW-1185">Reference proteome</keyword>
<reference evidence="3 4" key="1">
    <citation type="submission" date="2013-03" db="EMBL/GenBank/DDBJ databases">
        <title>The Genome Sequence of Capronia epimyces CBS 606.96.</title>
        <authorList>
            <consortium name="The Broad Institute Genomics Platform"/>
            <person name="Cuomo C."/>
            <person name="de Hoog S."/>
            <person name="Gorbushina A."/>
            <person name="Walker B."/>
            <person name="Young S.K."/>
            <person name="Zeng Q."/>
            <person name="Gargeya S."/>
            <person name="Fitzgerald M."/>
            <person name="Haas B."/>
            <person name="Abouelleil A."/>
            <person name="Allen A.W."/>
            <person name="Alvarado L."/>
            <person name="Arachchi H.M."/>
            <person name="Berlin A.M."/>
            <person name="Chapman S.B."/>
            <person name="Gainer-Dewar J."/>
            <person name="Goldberg J."/>
            <person name="Griggs A."/>
            <person name="Gujja S."/>
            <person name="Hansen M."/>
            <person name="Howarth C."/>
            <person name="Imamovic A."/>
            <person name="Ireland A."/>
            <person name="Larimer J."/>
            <person name="McCowan C."/>
            <person name="Murphy C."/>
            <person name="Pearson M."/>
            <person name="Poon T.W."/>
            <person name="Priest M."/>
            <person name="Roberts A."/>
            <person name="Saif S."/>
            <person name="Shea T."/>
            <person name="Sisk P."/>
            <person name="Sykes S."/>
            <person name="Wortman J."/>
            <person name="Nusbaum C."/>
            <person name="Birren B."/>
        </authorList>
    </citation>
    <scope>NUCLEOTIDE SEQUENCE [LARGE SCALE GENOMIC DNA]</scope>
    <source>
        <strain evidence="3 4">CBS 606.96</strain>
    </source>
</reference>
<evidence type="ECO:0000259" key="2">
    <source>
        <dbReference type="PROSITE" id="PS50280"/>
    </source>
</evidence>
<protein>
    <recommendedName>
        <fullName evidence="2">SET domain-containing protein</fullName>
    </recommendedName>
</protein>
<feature type="compositionally biased region" description="Gly residues" evidence="1">
    <location>
        <begin position="293"/>
        <end position="311"/>
    </location>
</feature>
<dbReference type="GeneID" id="19167066"/>
<dbReference type="Pfam" id="PF00856">
    <property type="entry name" value="SET"/>
    <property type="match status" value="1"/>
</dbReference>
<dbReference type="PANTHER" id="PTHR47332:SF2">
    <property type="entry name" value="SET-6"/>
    <property type="match status" value="1"/>
</dbReference>
<dbReference type="OrthoDB" id="265717at2759"/>
<dbReference type="AlphaFoldDB" id="W9Z5W5"/>
<dbReference type="CDD" id="cd20071">
    <property type="entry name" value="SET_SMYD"/>
    <property type="match status" value="1"/>
</dbReference>
<dbReference type="SMART" id="SM00317">
    <property type="entry name" value="SET"/>
    <property type="match status" value="1"/>
</dbReference>
<evidence type="ECO:0000313" key="3">
    <source>
        <dbReference type="EMBL" id="EXJ89869.1"/>
    </source>
</evidence>
<gene>
    <name evidence="3" type="ORF">A1O3_02936</name>
</gene>
<comment type="caution">
    <text evidence="3">The sequence shown here is derived from an EMBL/GenBank/DDBJ whole genome shotgun (WGS) entry which is preliminary data.</text>
</comment>
<dbReference type="HOGENOM" id="CLU_028281_1_1_1"/>
<dbReference type="InterPro" id="IPR046341">
    <property type="entry name" value="SET_dom_sf"/>
</dbReference>
<evidence type="ECO:0000256" key="1">
    <source>
        <dbReference type="SAM" id="MobiDB-lite"/>
    </source>
</evidence>
<dbReference type="STRING" id="1182542.W9Z5W5"/>
<organism evidence="3 4">
    <name type="scientific">Capronia epimyces CBS 606.96</name>
    <dbReference type="NCBI Taxonomy" id="1182542"/>
    <lineage>
        <taxon>Eukaryota</taxon>
        <taxon>Fungi</taxon>
        <taxon>Dikarya</taxon>
        <taxon>Ascomycota</taxon>
        <taxon>Pezizomycotina</taxon>
        <taxon>Eurotiomycetes</taxon>
        <taxon>Chaetothyriomycetidae</taxon>
        <taxon>Chaetothyriales</taxon>
        <taxon>Herpotrichiellaceae</taxon>
        <taxon>Capronia</taxon>
    </lineage>
</organism>
<name>W9Z5W5_9EURO</name>
<dbReference type="Gene3D" id="2.170.270.10">
    <property type="entry name" value="SET domain"/>
    <property type="match status" value="1"/>
</dbReference>
<feature type="region of interest" description="Disordered" evidence="1">
    <location>
        <begin position="292"/>
        <end position="328"/>
    </location>
</feature>
<dbReference type="InterPro" id="IPR053185">
    <property type="entry name" value="SET_domain_protein"/>
</dbReference>
<dbReference type="Proteomes" id="UP000019478">
    <property type="component" value="Unassembled WGS sequence"/>
</dbReference>
<dbReference type="SUPFAM" id="SSF82199">
    <property type="entry name" value="SET domain"/>
    <property type="match status" value="1"/>
</dbReference>
<dbReference type="EMBL" id="AMGY01000002">
    <property type="protein sequence ID" value="EXJ89869.1"/>
    <property type="molecule type" value="Genomic_DNA"/>
</dbReference>
<dbReference type="RefSeq" id="XP_007731266.1">
    <property type="nucleotide sequence ID" value="XM_007733076.1"/>
</dbReference>
<feature type="domain" description="SET" evidence="2">
    <location>
        <begin position="68"/>
        <end position="234"/>
    </location>
</feature>
<sequence length="416" mass="45327">MPLEKAMISSFDQLSLQESEPVSAKKVAGAGTSTGAAAAAVKIVPSRHSVTNTSHSGDASFKSKPQDTLLELVNTPDRGMAVFTRRKIKAGTTVVAERPLILLDKDKEADWAAIEHEFAALSRTDQKTYLRLWDAQKSRMSRVVSIYYSNCHNCDAFIKARTSQPAGQNGEGQGEGDGRVNNKGGGSAIGAFCSRLNHSCVPNVQFSYDQASNEMRFRAIRDIPKGKEVCTNYDRGVFEVKAHRQQKQLIHYGFVCSCDACQPPTEFWAKSDDRRRAMYEAFRTVQACEKRFGGGGSRSSGGGGSSDGSSGGSRSSNGRTMKEKESVERRAVVNQALTALAKLEALLLKEGLVGLPLANTYRSLAKWAERKGDGDGDGGVAAATQWKRKELEVCLVIFGEQARRTREIEDTLKRAD</sequence>
<dbReference type="eggNOG" id="KOG2084">
    <property type="taxonomic scope" value="Eukaryota"/>
</dbReference>
<dbReference type="InterPro" id="IPR001214">
    <property type="entry name" value="SET_dom"/>
</dbReference>
<dbReference type="PROSITE" id="PS50280">
    <property type="entry name" value="SET"/>
    <property type="match status" value="1"/>
</dbReference>
<dbReference type="PANTHER" id="PTHR47332">
    <property type="entry name" value="SET DOMAIN-CONTAINING PROTEIN 5"/>
    <property type="match status" value="1"/>
</dbReference>
<proteinExistence type="predicted"/>